<evidence type="ECO:0000256" key="4">
    <source>
        <dbReference type="ARBA" id="ARBA00048247"/>
    </source>
</evidence>
<dbReference type="SUPFAM" id="SSF53448">
    <property type="entry name" value="Nucleotide-diphospho-sugar transferases"/>
    <property type="match status" value="1"/>
</dbReference>
<keyword evidence="3" id="KW-0012">Acyltransferase</keyword>
<reference evidence="8 9" key="1">
    <citation type="submission" date="2019-02" db="EMBL/GenBank/DDBJ databases">
        <title>Deep-cultivation of Planctomycetes and their phenomic and genomic characterization uncovers novel biology.</title>
        <authorList>
            <person name="Wiegand S."/>
            <person name="Jogler M."/>
            <person name="Boedeker C."/>
            <person name="Pinto D."/>
            <person name="Vollmers J."/>
            <person name="Rivas-Marin E."/>
            <person name="Kohn T."/>
            <person name="Peeters S.H."/>
            <person name="Heuer A."/>
            <person name="Rast P."/>
            <person name="Oberbeckmann S."/>
            <person name="Bunk B."/>
            <person name="Jeske O."/>
            <person name="Meyerdierks A."/>
            <person name="Storesund J.E."/>
            <person name="Kallscheuer N."/>
            <person name="Luecker S."/>
            <person name="Lage O.M."/>
            <person name="Pohl T."/>
            <person name="Merkel B.J."/>
            <person name="Hornburger P."/>
            <person name="Mueller R.-W."/>
            <person name="Bruemmer F."/>
            <person name="Labrenz M."/>
            <person name="Spormann A.M."/>
            <person name="Op den Camp H."/>
            <person name="Overmann J."/>
            <person name="Amann R."/>
            <person name="Jetten M.S.M."/>
            <person name="Mascher T."/>
            <person name="Medema M.H."/>
            <person name="Devos D.P."/>
            <person name="Kaster A.-K."/>
            <person name="Ovreas L."/>
            <person name="Rohde M."/>
            <person name="Galperin M.Y."/>
            <person name="Jogler C."/>
        </authorList>
    </citation>
    <scope>NUCLEOTIDE SEQUENCE [LARGE SCALE GENOMIC DNA]</scope>
    <source>
        <strain evidence="8 9">Mal33</strain>
    </source>
</reference>
<comment type="function">
    <text evidence="6">Catalyzes the last two sequential reactions in the de novo biosynthetic pathway for UDP-N-acetylglucosamine (UDP-GlcNAc). The C-terminal domain catalyzes the transfer of acetyl group from acetyl coenzyme A to glucosamine-1-phosphate (GlcN-1-P) to produce N-acetylglucosamine-1-phosphate (GlcNAc-1-P), which is converted into UDP-GlcNAc by the transfer of uridine 5-monophosphate (from uridine 5-triphosphate), a reaction catalyzed by the N-terminal domain.</text>
</comment>
<dbReference type="GO" id="GO:0003977">
    <property type="term" value="F:UDP-N-acetylglucosamine diphosphorylase activity"/>
    <property type="evidence" value="ECO:0007669"/>
    <property type="project" value="UniProtKB-EC"/>
</dbReference>
<keyword evidence="2" id="KW-0548">Nucleotidyltransferase</keyword>
<feature type="domain" description="Nucleotidyl transferase" evidence="7">
    <location>
        <begin position="6"/>
        <end position="199"/>
    </location>
</feature>
<dbReference type="InterPro" id="IPR029044">
    <property type="entry name" value="Nucleotide-diphossugar_trans"/>
</dbReference>
<organism evidence="8 9">
    <name type="scientific">Rosistilla oblonga</name>
    <dbReference type="NCBI Taxonomy" id="2527990"/>
    <lineage>
        <taxon>Bacteria</taxon>
        <taxon>Pseudomonadati</taxon>
        <taxon>Planctomycetota</taxon>
        <taxon>Planctomycetia</taxon>
        <taxon>Pirellulales</taxon>
        <taxon>Pirellulaceae</taxon>
        <taxon>Rosistilla</taxon>
    </lineage>
</organism>
<dbReference type="InterPro" id="IPR050065">
    <property type="entry name" value="GlmU-like"/>
</dbReference>
<comment type="catalytic activity">
    <reaction evidence="5">
        <text>N-acetyl-alpha-D-glucosamine 1-phosphate + UTP + H(+) = UDP-N-acetyl-alpha-D-glucosamine + diphosphate</text>
        <dbReference type="Rhea" id="RHEA:13509"/>
        <dbReference type="ChEBI" id="CHEBI:15378"/>
        <dbReference type="ChEBI" id="CHEBI:33019"/>
        <dbReference type="ChEBI" id="CHEBI:46398"/>
        <dbReference type="ChEBI" id="CHEBI:57705"/>
        <dbReference type="ChEBI" id="CHEBI:57776"/>
        <dbReference type="EC" id="2.7.7.23"/>
    </reaction>
</comment>
<evidence type="ECO:0000259" key="7">
    <source>
        <dbReference type="Pfam" id="PF00483"/>
    </source>
</evidence>
<dbReference type="Gene3D" id="3.90.550.10">
    <property type="entry name" value="Spore Coat Polysaccharide Biosynthesis Protein SpsA, Chain A"/>
    <property type="match status" value="1"/>
</dbReference>
<dbReference type="OrthoDB" id="9775031at2"/>
<evidence type="ECO:0000256" key="3">
    <source>
        <dbReference type="ARBA" id="ARBA00023315"/>
    </source>
</evidence>
<dbReference type="InterPro" id="IPR005835">
    <property type="entry name" value="NTP_transferase_dom"/>
</dbReference>
<gene>
    <name evidence="8" type="primary">glmU_2</name>
    <name evidence="8" type="ORF">Mal33_31510</name>
</gene>
<evidence type="ECO:0000256" key="1">
    <source>
        <dbReference type="ARBA" id="ARBA00022679"/>
    </source>
</evidence>
<dbReference type="Pfam" id="PF00483">
    <property type="entry name" value="NTP_transferase"/>
    <property type="match status" value="1"/>
</dbReference>
<dbReference type="EMBL" id="CP036318">
    <property type="protein sequence ID" value="QDV57150.1"/>
    <property type="molecule type" value="Genomic_DNA"/>
</dbReference>
<dbReference type="PANTHER" id="PTHR43584:SF3">
    <property type="entry name" value="BIFUNCTIONAL PROTEIN GLMU"/>
    <property type="match status" value="1"/>
</dbReference>
<evidence type="ECO:0000256" key="2">
    <source>
        <dbReference type="ARBA" id="ARBA00022695"/>
    </source>
</evidence>
<evidence type="ECO:0000256" key="5">
    <source>
        <dbReference type="ARBA" id="ARBA00048493"/>
    </source>
</evidence>
<dbReference type="CDD" id="cd02540">
    <property type="entry name" value="GT2_GlmU_N_bac"/>
    <property type="match status" value="1"/>
</dbReference>
<accession>A0A518IVP5</accession>
<dbReference type="Proteomes" id="UP000316770">
    <property type="component" value="Chromosome"/>
</dbReference>
<dbReference type="AlphaFoldDB" id="A0A518IVP5"/>
<proteinExistence type="predicted"/>
<keyword evidence="9" id="KW-1185">Reference proteome</keyword>
<protein>
    <submittedName>
        <fullName evidence="8">Bifunctional protein GlmU</fullName>
    </submittedName>
</protein>
<evidence type="ECO:0000313" key="8">
    <source>
        <dbReference type="EMBL" id="QDV57150.1"/>
    </source>
</evidence>
<sequence>MNAPIAVVLAAGKGTRMKSELAKVLFPVCDRPMIHFVIDALQAAGVAKTIVVVGHQQEKVRETLKDRENIEFVVQAEQLGTGHAVQVCRENLQSHDGPVIVLAGDSPLLQSTSLKTLLAEFEKTQPALLQGTLHKSDPTGLGRIVRDAEGRFTGIVEEKDATDQQRKITEVNMSTYIFNCSDLLDALGQLKQNNSQAEYYLTDCAALLGAAGRPVEALPVLQDCESLSINNQEELAIVDAKMREMGYASNDA</sequence>
<dbReference type="GO" id="GO:0019134">
    <property type="term" value="F:glucosamine-1-phosphate N-acetyltransferase activity"/>
    <property type="evidence" value="ECO:0007669"/>
    <property type="project" value="UniProtKB-EC"/>
</dbReference>
<name>A0A518IVP5_9BACT</name>
<dbReference type="RefSeq" id="WP_145123343.1">
    <property type="nucleotide sequence ID" value="NZ_CP036292.1"/>
</dbReference>
<comment type="catalytic activity">
    <reaction evidence="4">
        <text>alpha-D-glucosamine 1-phosphate + acetyl-CoA = N-acetyl-alpha-D-glucosamine 1-phosphate + CoA + H(+)</text>
        <dbReference type="Rhea" id="RHEA:13725"/>
        <dbReference type="ChEBI" id="CHEBI:15378"/>
        <dbReference type="ChEBI" id="CHEBI:57287"/>
        <dbReference type="ChEBI" id="CHEBI:57288"/>
        <dbReference type="ChEBI" id="CHEBI:57776"/>
        <dbReference type="ChEBI" id="CHEBI:58516"/>
        <dbReference type="EC" id="2.3.1.157"/>
    </reaction>
</comment>
<dbReference type="PANTHER" id="PTHR43584">
    <property type="entry name" value="NUCLEOTIDYL TRANSFERASE"/>
    <property type="match status" value="1"/>
</dbReference>
<evidence type="ECO:0000256" key="6">
    <source>
        <dbReference type="ARBA" id="ARBA00049628"/>
    </source>
</evidence>
<evidence type="ECO:0000313" key="9">
    <source>
        <dbReference type="Proteomes" id="UP000316770"/>
    </source>
</evidence>
<keyword evidence="1" id="KW-0808">Transferase</keyword>